<name>A0A080Z7J8_PHYNI</name>
<dbReference type="InterPro" id="IPR038765">
    <property type="entry name" value="Papain-like_cys_pep_sf"/>
</dbReference>
<protein>
    <recommendedName>
        <fullName evidence="5">Ubiquitin-like protease family profile domain-containing protein</fullName>
    </recommendedName>
</protein>
<gene>
    <name evidence="6" type="ORF">F444_19498</name>
</gene>
<keyword evidence="3" id="KW-0378">Hydrolase</keyword>
<evidence type="ECO:0000256" key="3">
    <source>
        <dbReference type="ARBA" id="ARBA00022801"/>
    </source>
</evidence>
<dbReference type="GO" id="GO:0008234">
    <property type="term" value="F:cysteine-type peptidase activity"/>
    <property type="evidence" value="ECO:0007669"/>
    <property type="project" value="InterPro"/>
</dbReference>
<reference evidence="6 7" key="1">
    <citation type="submission" date="2013-11" db="EMBL/GenBank/DDBJ databases">
        <title>The Genome Sequence of Phytophthora parasitica P1976.</title>
        <authorList>
            <consortium name="The Broad Institute Genomics Platform"/>
            <person name="Russ C."/>
            <person name="Tyler B."/>
            <person name="Panabieres F."/>
            <person name="Shan W."/>
            <person name="Tripathy S."/>
            <person name="Grunwald N."/>
            <person name="Machado M."/>
            <person name="Johnson C.S."/>
            <person name="Walker B."/>
            <person name="Young S."/>
            <person name="Zeng Q."/>
            <person name="Gargeya S."/>
            <person name="Fitzgerald M."/>
            <person name="Haas B."/>
            <person name="Abouelleil A."/>
            <person name="Allen A.W."/>
            <person name="Alvarado L."/>
            <person name="Arachchi H.M."/>
            <person name="Berlin A.M."/>
            <person name="Chapman S.B."/>
            <person name="Gainer-Dewar J."/>
            <person name="Goldberg J."/>
            <person name="Griggs A."/>
            <person name="Gujja S."/>
            <person name="Hansen M."/>
            <person name="Howarth C."/>
            <person name="Imamovic A."/>
            <person name="Ireland A."/>
            <person name="Larimer J."/>
            <person name="McCowan C."/>
            <person name="Murphy C."/>
            <person name="Pearson M."/>
            <person name="Poon T.W."/>
            <person name="Priest M."/>
            <person name="Roberts A."/>
            <person name="Saif S."/>
            <person name="Shea T."/>
            <person name="Sisk P."/>
            <person name="Sykes S."/>
            <person name="Wortman J."/>
            <person name="Nusbaum C."/>
            <person name="Birren B."/>
        </authorList>
    </citation>
    <scope>NUCLEOTIDE SEQUENCE [LARGE SCALE GENOMIC DNA]</scope>
    <source>
        <strain evidence="6 7">P1976</strain>
    </source>
</reference>
<evidence type="ECO:0000313" key="7">
    <source>
        <dbReference type="Proteomes" id="UP000028582"/>
    </source>
</evidence>
<feature type="domain" description="Ubiquitin-like protease family profile" evidence="5">
    <location>
        <begin position="99"/>
        <end position="305"/>
    </location>
</feature>
<dbReference type="OrthoDB" id="91348at2759"/>
<feature type="region of interest" description="Disordered" evidence="4">
    <location>
        <begin position="81"/>
        <end position="113"/>
    </location>
</feature>
<evidence type="ECO:0000256" key="2">
    <source>
        <dbReference type="ARBA" id="ARBA00022670"/>
    </source>
</evidence>
<comment type="caution">
    <text evidence="6">The sequence shown here is derived from an EMBL/GenBank/DDBJ whole genome shotgun (WGS) entry which is preliminary data.</text>
</comment>
<dbReference type="Proteomes" id="UP000028582">
    <property type="component" value="Unassembled WGS sequence"/>
</dbReference>
<dbReference type="AlphaFoldDB" id="A0A080Z7J8"/>
<accession>A0A080Z7J8</accession>
<comment type="similarity">
    <text evidence="1">Belongs to the peptidase C48 family.</text>
</comment>
<dbReference type="GO" id="GO:0006508">
    <property type="term" value="P:proteolysis"/>
    <property type="evidence" value="ECO:0007669"/>
    <property type="project" value="UniProtKB-KW"/>
</dbReference>
<dbReference type="PROSITE" id="PS50600">
    <property type="entry name" value="ULP_PROTEASE"/>
    <property type="match status" value="1"/>
</dbReference>
<evidence type="ECO:0000256" key="4">
    <source>
        <dbReference type="SAM" id="MobiDB-lite"/>
    </source>
</evidence>
<organism evidence="6 7">
    <name type="scientific">Phytophthora nicotianae P1976</name>
    <dbReference type="NCBI Taxonomy" id="1317066"/>
    <lineage>
        <taxon>Eukaryota</taxon>
        <taxon>Sar</taxon>
        <taxon>Stramenopiles</taxon>
        <taxon>Oomycota</taxon>
        <taxon>Peronosporomycetes</taxon>
        <taxon>Peronosporales</taxon>
        <taxon>Peronosporaceae</taxon>
        <taxon>Phytophthora</taxon>
    </lineage>
</organism>
<dbReference type="EMBL" id="ANJA01003562">
    <property type="protein sequence ID" value="ETO62609.1"/>
    <property type="molecule type" value="Genomic_DNA"/>
</dbReference>
<dbReference type="InterPro" id="IPR003653">
    <property type="entry name" value="Peptidase_C48_C"/>
</dbReference>
<dbReference type="Gene3D" id="3.40.395.10">
    <property type="entry name" value="Adenoviral Proteinase, Chain A"/>
    <property type="match status" value="1"/>
</dbReference>
<keyword evidence="2" id="KW-0645">Protease</keyword>
<sequence>MLLGVCHIMFQSSEKYRNFSTIRRVASSMQLRSRLVSSPAKWSAMAPSSPPATMSIALQHVTSPLLHDPKSDAVELAMQRQCPSGRRERTPLRTPRSAMSVKKRRLSSGEEDSEEAKRRRFRLLQSAFGPEDLVNESNWITGTFIDLMLWKFANEYPAVHFLPTAFYHFHLETAMKVTGSPWRRRCRSRRTKRDYQVKDVLGRIVDYDNNTPLVFIVNVDHIHWNLFRVQLSPTPKLQLFEPMGRLGSRSGISYRSVPRAVIEWLDVCYPQHKCWLERTVSAITNKQQVSGFDCGVACLLYADKCGRGQTGEEINKEVDQQAITSFRKQLQLQLGENGMVLDG</sequence>
<proteinExistence type="inferred from homology"/>
<evidence type="ECO:0000259" key="5">
    <source>
        <dbReference type="PROSITE" id="PS50600"/>
    </source>
</evidence>
<evidence type="ECO:0000313" key="6">
    <source>
        <dbReference type="EMBL" id="ETO62609.1"/>
    </source>
</evidence>
<dbReference type="SUPFAM" id="SSF54001">
    <property type="entry name" value="Cysteine proteinases"/>
    <property type="match status" value="1"/>
</dbReference>
<evidence type="ECO:0000256" key="1">
    <source>
        <dbReference type="ARBA" id="ARBA00005234"/>
    </source>
</evidence>